<dbReference type="OrthoDB" id="1976435at2"/>
<organism evidence="1 2">
    <name type="scientific">Agathobacter rectalis</name>
    <dbReference type="NCBI Taxonomy" id="39491"/>
    <lineage>
        <taxon>Bacteria</taxon>
        <taxon>Bacillati</taxon>
        <taxon>Bacillota</taxon>
        <taxon>Clostridia</taxon>
        <taxon>Lachnospirales</taxon>
        <taxon>Lachnospiraceae</taxon>
        <taxon>Agathobacter</taxon>
    </lineage>
</organism>
<dbReference type="AlphaFoldDB" id="A0A173SNS8"/>
<protein>
    <submittedName>
        <fullName evidence="1">Uncharacterized protein</fullName>
    </submittedName>
</protein>
<dbReference type="EMBL" id="CYXM01000004">
    <property type="protein sequence ID" value="CUM91285.1"/>
    <property type="molecule type" value="Genomic_DNA"/>
</dbReference>
<accession>A0A173SNS8</accession>
<gene>
    <name evidence="1" type="ORF">ERS852580_01123</name>
</gene>
<sequence length="375" mass="41333">MENNSNAIAEIQKKYAGCNLLMPAATEVQLNPFYKITVMEVTADLSENSGDIFKVGSVKTGTTQQGKDIWEETYSPAKPLLMKIAAAAGIQFDPDHTYGTKIDANTYKAKAYGAMRMPDGTGKTHADEKVICLDDEEANYRVEFMDKSIKGITDEKAAKAAAEMFKGNWIDAKNKWGKACKAYVIDDCDREKYIERSVLVNMTLLRKTAAAKAMTGAILRVIRALTGMKGQYTKKELQKPFAIPRVTFSPDYTDPEVRKAMLSQGMNSIGSLFGAAPTIAAIPDALTGRERDEFNPEEFADNPAFASDEAMVEENAGGEQNWFDETPQQNSESEANEQTGYICDECGAQISDKVYSYSINKFGKPLCVRCQRGAH</sequence>
<name>A0A173SNS8_9FIRM</name>
<evidence type="ECO:0000313" key="2">
    <source>
        <dbReference type="Proteomes" id="UP000095673"/>
    </source>
</evidence>
<proteinExistence type="predicted"/>
<dbReference type="Proteomes" id="UP000095673">
    <property type="component" value="Unassembled WGS sequence"/>
</dbReference>
<reference evidence="1 2" key="1">
    <citation type="submission" date="2015-09" db="EMBL/GenBank/DDBJ databases">
        <authorList>
            <consortium name="Pathogen Informatics"/>
        </authorList>
    </citation>
    <scope>NUCLEOTIDE SEQUENCE [LARGE SCALE GENOMIC DNA]</scope>
    <source>
        <strain evidence="1 2">2789STDY5834968</strain>
    </source>
</reference>
<dbReference type="RefSeq" id="WP_055237814.1">
    <property type="nucleotide sequence ID" value="NZ_CYXM01000004.1"/>
</dbReference>
<evidence type="ECO:0000313" key="1">
    <source>
        <dbReference type="EMBL" id="CUM91285.1"/>
    </source>
</evidence>